<dbReference type="OrthoDB" id="105697at2157"/>
<dbReference type="InterPro" id="IPR014729">
    <property type="entry name" value="Rossmann-like_a/b/a_fold"/>
</dbReference>
<dbReference type="PRINTS" id="PR01438">
    <property type="entry name" value="UNVRSLSTRESS"/>
</dbReference>
<feature type="domain" description="UspA" evidence="2">
    <location>
        <begin position="1"/>
        <end position="141"/>
    </location>
</feature>
<dbReference type="PANTHER" id="PTHR46268">
    <property type="entry name" value="STRESS RESPONSE PROTEIN NHAX"/>
    <property type="match status" value="1"/>
</dbReference>
<name>A0A2A5QQ97_9EURY</name>
<dbReference type="AlphaFoldDB" id="A0A2A5QQ97"/>
<organism evidence="3 4">
    <name type="scientific">Natrinema ejinorense</name>
    <dbReference type="NCBI Taxonomy" id="373386"/>
    <lineage>
        <taxon>Archaea</taxon>
        <taxon>Methanobacteriati</taxon>
        <taxon>Methanobacteriota</taxon>
        <taxon>Stenosarchaea group</taxon>
        <taxon>Halobacteria</taxon>
        <taxon>Halobacteriales</taxon>
        <taxon>Natrialbaceae</taxon>
        <taxon>Natrinema</taxon>
    </lineage>
</organism>
<dbReference type="InterPro" id="IPR006016">
    <property type="entry name" value="UspA"/>
</dbReference>
<dbReference type="Pfam" id="PF00582">
    <property type="entry name" value="Usp"/>
    <property type="match status" value="1"/>
</dbReference>
<comment type="similarity">
    <text evidence="1">Belongs to the universal stress protein A family.</text>
</comment>
<proteinExistence type="inferred from homology"/>
<dbReference type="PANTHER" id="PTHR46268:SF24">
    <property type="entry name" value="UNIVERSAL STRESS PROTEIN"/>
    <property type="match status" value="1"/>
</dbReference>
<comment type="caution">
    <text evidence="3">The sequence shown here is derived from an EMBL/GenBank/DDBJ whole genome shotgun (WGS) entry which is preliminary data.</text>
</comment>
<accession>A0A2A5QQ97</accession>
<dbReference type="CDD" id="cd00293">
    <property type="entry name" value="USP-like"/>
    <property type="match status" value="1"/>
</dbReference>
<reference evidence="3 4" key="1">
    <citation type="submission" date="2017-09" db="EMBL/GenBank/DDBJ databases">
        <title>Genome sequences of Natrinema ejinorence JCM 13890T.</title>
        <authorList>
            <person name="Roh S.W."/>
            <person name="Kim Y.B."/>
            <person name="Kim J.Y."/>
        </authorList>
    </citation>
    <scope>NUCLEOTIDE SEQUENCE [LARGE SCALE GENOMIC DNA]</scope>
    <source>
        <strain evidence="3 4">JCM 13890</strain>
    </source>
</reference>
<keyword evidence="4" id="KW-1185">Reference proteome</keyword>
<dbReference type="Proteomes" id="UP000219689">
    <property type="component" value="Unassembled WGS sequence"/>
</dbReference>
<sequence length="141" mass="15339">MPERILVPVNGSNRSDDALEYAIDTFPEASITALHVLESGRGDIGAFSGMTGDIPDDEPALERSEEILESAREFAADHGAEIETERRRGRPDRLIVKLAESDDYDMVVIGSHGRDGVARVLLGSVAEKVVRRSSVPVLVVR</sequence>
<dbReference type="EMBL" id="NXNI01000002">
    <property type="protein sequence ID" value="PCR89031.1"/>
    <property type="molecule type" value="Genomic_DNA"/>
</dbReference>
<protein>
    <submittedName>
        <fullName evidence="3">Universal stress protein UspA</fullName>
    </submittedName>
</protein>
<dbReference type="Gene3D" id="3.40.50.620">
    <property type="entry name" value="HUPs"/>
    <property type="match status" value="1"/>
</dbReference>
<dbReference type="RefSeq" id="WP_097382047.1">
    <property type="nucleotide sequence ID" value="NZ_NXNI01000002.1"/>
</dbReference>
<evidence type="ECO:0000256" key="1">
    <source>
        <dbReference type="ARBA" id="ARBA00008791"/>
    </source>
</evidence>
<gene>
    <name evidence="3" type="ORF">CP557_21450</name>
</gene>
<dbReference type="SUPFAM" id="SSF52402">
    <property type="entry name" value="Adenine nucleotide alpha hydrolases-like"/>
    <property type="match status" value="1"/>
</dbReference>
<evidence type="ECO:0000313" key="4">
    <source>
        <dbReference type="Proteomes" id="UP000219689"/>
    </source>
</evidence>
<evidence type="ECO:0000313" key="3">
    <source>
        <dbReference type="EMBL" id="PCR89031.1"/>
    </source>
</evidence>
<evidence type="ECO:0000259" key="2">
    <source>
        <dbReference type="Pfam" id="PF00582"/>
    </source>
</evidence>
<dbReference type="InterPro" id="IPR006015">
    <property type="entry name" value="Universal_stress_UspA"/>
</dbReference>